<evidence type="ECO:0000256" key="1">
    <source>
        <dbReference type="SAM" id="Phobius"/>
    </source>
</evidence>
<keyword evidence="1" id="KW-1133">Transmembrane helix</keyword>
<gene>
    <name evidence="2" type="ORF">EDD68_10442</name>
</gene>
<proteinExistence type="predicted"/>
<comment type="caution">
    <text evidence="2">The sequence shown here is derived from an EMBL/GenBank/DDBJ whole genome shotgun (WGS) entry which is preliminary data.</text>
</comment>
<accession>A0A4R3N770</accession>
<keyword evidence="3" id="KW-1185">Reference proteome</keyword>
<keyword evidence="1" id="KW-0472">Membrane</keyword>
<dbReference type="Proteomes" id="UP000294650">
    <property type="component" value="Unassembled WGS sequence"/>
</dbReference>
<evidence type="ECO:0000313" key="2">
    <source>
        <dbReference type="EMBL" id="TCT24975.1"/>
    </source>
</evidence>
<feature type="transmembrane region" description="Helical" evidence="1">
    <location>
        <begin position="61"/>
        <end position="81"/>
    </location>
</feature>
<feature type="transmembrane region" description="Helical" evidence="1">
    <location>
        <begin position="6"/>
        <end position="24"/>
    </location>
</feature>
<dbReference type="InterPro" id="IPR025618">
    <property type="entry name" value="YtpI"/>
</dbReference>
<dbReference type="Pfam" id="PF14007">
    <property type="entry name" value="YtpI"/>
    <property type="match status" value="1"/>
</dbReference>
<name>A0A4R3N770_9BACI</name>
<organism evidence="2 3">
    <name type="scientific">Melghiribacillus thermohalophilus</name>
    <dbReference type="NCBI Taxonomy" id="1324956"/>
    <lineage>
        <taxon>Bacteria</taxon>
        <taxon>Bacillati</taxon>
        <taxon>Bacillota</taxon>
        <taxon>Bacilli</taxon>
        <taxon>Bacillales</taxon>
        <taxon>Bacillaceae</taxon>
        <taxon>Melghiribacillus</taxon>
    </lineage>
</organism>
<dbReference type="RefSeq" id="WP_165902064.1">
    <property type="nucleotide sequence ID" value="NZ_SMAN01000004.1"/>
</dbReference>
<sequence>MIALPVIVAVSLILYLYFKVKILTLKDTREMYYTNAKARMALGAFVFFFGIYQYFIFQGKFSLVIGVVFILIGGLQGYYGAKLFRYFREQIKTEQG</sequence>
<reference evidence="2 3" key="1">
    <citation type="submission" date="2019-03" db="EMBL/GenBank/DDBJ databases">
        <title>Genomic Encyclopedia of Type Strains, Phase IV (KMG-IV): sequencing the most valuable type-strain genomes for metagenomic binning, comparative biology and taxonomic classification.</title>
        <authorList>
            <person name="Goeker M."/>
        </authorList>
    </citation>
    <scope>NUCLEOTIDE SEQUENCE [LARGE SCALE GENOMIC DNA]</scope>
    <source>
        <strain evidence="2 3">DSM 25894</strain>
    </source>
</reference>
<evidence type="ECO:0000313" key="3">
    <source>
        <dbReference type="Proteomes" id="UP000294650"/>
    </source>
</evidence>
<dbReference type="AlphaFoldDB" id="A0A4R3N770"/>
<dbReference type="EMBL" id="SMAN01000004">
    <property type="protein sequence ID" value="TCT24975.1"/>
    <property type="molecule type" value="Genomic_DNA"/>
</dbReference>
<protein>
    <submittedName>
        <fullName evidence="2">YtpI-like protein</fullName>
    </submittedName>
</protein>
<keyword evidence="1" id="KW-0812">Transmembrane</keyword>
<feature type="transmembrane region" description="Helical" evidence="1">
    <location>
        <begin position="36"/>
        <end position="55"/>
    </location>
</feature>